<name>G5A092_PHYSP</name>
<evidence type="ECO:0000313" key="1">
    <source>
        <dbReference type="EMBL" id="EGZ10481.1"/>
    </source>
</evidence>
<dbReference type="KEGG" id="psoj:PHYSODRAFT_404708"/>
<dbReference type="AlphaFoldDB" id="G5A092"/>
<organism evidence="1 2">
    <name type="scientific">Phytophthora sojae (strain P6497)</name>
    <name type="common">Soybean stem and root rot agent</name>
    <name type="synonym">Phytophthora megasperma f. sp. glycines</name>
    <dbReference type="NCBI Taxonomy" id="1094619"/>
    <lineage>
        <taxon>Eukaryota</taxon>
        <taxon>Sar</taxon>
        <taxon>Stramenopiles</taxon>
        <taxon>Oomycota</taxon>
        <taxon>Peronosporomycetes</taxon>
        <taxon>Peronosporales</taxon>
        <taxon>Peronosporaceae</taxon>
        <taxon>Phytophthora</taxon>
    </lineage>
</organism>
<proteinExistence type="predicted"/>
<evidence type="ECO:0000313" key="2">
    <source>
        <dbReference type="Proteomes" id="UP000002640"/>
    </source>
</evidence>
<feature type="non-terminal residue" evidence="1">
    <location>
        <position position="124"/>
    </location>
</feature>
<gene>
    <name evidence="1" type="ORF">PHYSODRAFT_404708</name>
</gene>
<reference evidence="1 2" key="1">
    <citation type="journal article" date="2006" name="Science">
        <title>Phytophthora genome sequences uncover evolutionary origins and mechanisms of pathogenesis.</title>
        <authorList>
            <person name="Tyler B.M."/>
            <person name="Tripathy S."/>
            <person name="Zhang X."/>
            <person name="Dehal P."/>
            <person name="Jiang R.H."/>
            <person name="Aerts A."/>
            <person name="Arredondo F.D."/>
            <person name="Baxter L."/>
            <person name="Bensasson D."/>
            <person name="Beynon J.L."/>
            <person name="Chapman J."/>
            <person name="Damasceno C.M."/>
            <person name="Dorrance A.E."/>
            <person name="Dou D."/>
            <person name="Dickerman A.W."/>
            <person name="Dubchak I.L."/>
            <person name="Garbelotto M."/>
            <person name="Gijzen M."/>
            <person name="Gordon S.G."/>
            <person name="Govers F."/>
            <person name="Grunwald N.J."/>
            <person name="Huang W."/>
            <person name="Ivors K.L."/>
            <person name="Jones R.W."/>
            <person name="Kamoun S."/>
            <person name="Krampis K."/>
            <person name="Lamour K.H."/>
            <person name="Lee M.K."/>
            <person name="McDonald W.H."/>
            <person name="Medina M."/>
            <person name="Meijer H.J."/>
            <person name="Nordberg E.K."/>
            <person name="Maclean D.J."/>
            <person name="Ospina-Giraldo M.D."/>
            <person name="Morris P.F."/>
            <person name="Phuntumart V."/>
            <person name="Putnam N.H."/>
            <person name="Rash S."/>
            <person name="Rose J.K."/>
            <person name="Sakihama Y."/>
            <person name="Salamov A.A."/>
            <person name="Savidor A."/>
            <person name="Scheuring C.F."/>
            <person name="Smith B.M."/>
            <person name="Sobral B.W."/>
            <person name="Terry A."/>
            <person name="Torto-Alalibo T.A."/>
            <person name="Win J."/>
            <person name="Xu Z."/>
            <person name="Zhang H."/>
            <person name="Grigoriev I.V."/>
            <person name="Rokhsar D.S."/>
            <person name="Boore J.L."/>
        </authorList>
    </citation>
    <scope>NUCLEOTIDE SEQUENCE [LARGE SCALE GENOMIC DNA]</scope>
    <source>
        <strain evidence="1 2">P6497</strain>
    </source>
</reference>
<protein>
    <submittedName>
        <fullName evidence="1">Uncharacterized protein</fullName>
    </submittedName>
</protein>
<dbReference type="EMBL" id="JH159158">
    <property type="protein sequence ID" value="EGZ10481.1"/>
    <property type="molecule type" value="Genomic_DNA"/>
</dbReference>
<dbReference type="Proteomes" id="UP000002640">
    <property type="component" value="Unassembled WGS sequence"/>
</dbReference>
<dbReference type="STRING" id="1094619.G5A092"/>
<dbReference type="GeneID" id="20651387"/>
<dbReference type="RefSeq" id="XP_009533226.1">
    <property type="nucleotide sequence ID" value="XM_009534931.1"/>
</dbReference>
<keyword evidence="2" id="KW-1185">Reference proteome</keyword>
<dbReference type="InParanoid" id="G5A092"/>
<sequence>FSVVAVYEDSACSGTPFQITFEPIVWCDPLKAANGQCQSIRGSLFSVSSCTQDYTTFATTAFEGKLFVIEQAFSRDYCDKVDFVTAYAADGNCHTDLDGSTSFQAVLDTDTTLVFRTFSDSACN</sequence>
<feature type="non-terminal residue" evidence="1">
    <location>
        <position position="1"/>
    </location>
</feature>
<accession>G5A092</accession>